<comment type="caution">
    <text evidence="1">The sequence shown here is derived from an EMBL/GenBank/DDBJ whole genome shotgun (WGS) entry which is preliminary data.</text>
</comment>
<dbReference type="Proteomes" id="UP001174909">
    <property type="component" value="Unassembled WGS sequence"/>
</dbReference>
<keyword evidence="2" id="KW-1185">Reference proteome</keyword>
<evidence type="ECO:0000313" key="1">
    <source>
        <dbReference type="EMBL" id="CAI8022668.1"/>
    </source>
</evidence>
<protein>
    <submittedName>
        <fullName evidence="1">Uncharacterized protein</fullName>
    </submittedName>
</protein>
<accession>A0AA35S4U0</accession>
<gene>
    <name evidence="1" type="ORF">GBAR_LOCUS13302</name>
</gene>
<organism evidence="1 2">
    <name type="scientific">Geodia barretti</name>
    <name type="common">Barrett's horny sponge</name>
    <dbReference type="NCBI Taxonomy" id="519541"/>
    <lineage>
        <taxon>Eukaryota</taxon>
        <taxon>Metazoa</taxon>
        <taxon>Porifera</taxon>
        <taxon>Demospongiae</taxon>
        <taxon>Heteroscleromorpha</taxon>
        <taxon>Tetractinellida</taxon>
        <taxon>Astrophorina</taxon>
        <taxon>Geodiidae</taxon>
        <taxon>Geodia</taxon>
    </lineage>
</organism>
<proteinExistence type="predicted"/>
<feature type="non-terminal residue" evidence="1">
    <location>
        <position position="85"/>
    </location>
</feature>
<dbReference type="EMBL" id="CASHTH010001971">
    <property type="protein sequence ID" value="CAI8022668.1"/>
    <property type="molecule type" value="Genomic_DNA"/>
</dbReference>
<reference evidence="1" key="1">
    <citation type="submission" date="2023-03" db="EMBL/GenBank/DDBJ databases">
        <authorList>
            <person name="Steffen K."/>
            <person name="Cardenas P."/>
        </authorList>
    </citation>
    <scope>NUCLEOTIDE SEQUENCE</scope>
</reference>
<dbReference type="AlphaFoldDB" id="A0AA35S4U0"/>
<sequence>MREAIHAMRCIFWCLRGTQSTRIDHAVVSRCVFAYWLFRALALQRSVFSENPTYFLTFIARSVGGILCETNEHSRSEMTSNRHTD</sequence>
<name>A0AA35S4U0_GEOBA</name>
<evidence type="ECO:0000313" key="2">
    <source>
        <dbReference type="Proteomes" id="UP001174909"/>
    </source>
</evidence>